<dbReference type="Proteomes" id="UP000199377">
    <property type="component" value="Unassembled WGS sequence"/>
</dbReference>
<dbReference type="Gene3D" id="3.40.50.2000">
    <property type="entry name" value="Glycogen Phosphorylase B"/>
    <property type="match status" value="2"/>
</dbReference>
<evidence type="ECO:0000313" key="2">
    <source>
        <dbReference type="Proteomes" id="UP000199377"/>
    </source>
</evidence>
<name>A0A1I3EN40_9RHOB</name>
<dbReference type="EMBL" id="FOQH01000003">
    <property type="protein sequence ID" value="SFI00404.1"/>
    <property type="molecule type" value="Genomic_DNA"/>
</dbReference>
<dbReference type="RefSeq" id="WP_092859246.1">
    <property type="nucleotide sequence ID" value="NZ_FOQH01000003.1"/>
</dbReference>
<dbReference type="AlphaFoldDB" id="A0A1I3EN40"/>
<proteinExistence type="predicted"/>
<dbReference type="STRING" id="1114924.SAMN05216258_103487"/>
<dbReference type="GO" id="GO:0016740">
    <property type="term" value="F:transferase activity"/>
    <property type="evidence" value="ECO:0007669"/>
    <property type="project" value="UniProtKB-KW"/>
</dbReference>
<accession>A0A1I3EN40</accession>
<protein>
    <submittedName>
        <fullName evidence="1">Predicted glycosyl transferase</fullName>
    </submittedName>
</protein>
<dbReference type="SUPFAM" id="SSF53756">
    <property type="entry name" value="UDP-Glycosyltransferase/glycogen phosphorylase"/>
    <property type="match status" value="1"/>
</dbReference>
<sequence>MSGPRIALLVTHLMGSGHLVRTLTLARALAAQGADPLVISGGRPLAHVETGGVRFAQLPPLGSDGLDYRTLLDGDGAPASDSYRDARRARLVAILREEAPAALVTELYPLGRRNLEAEFRAAIAALPPGARLIGSVRDVMEPPGKRKRVEQGLARLAPYDALLVHGDPDVIPLQASWPGDGSDPTELSSRLRYAGYAVTPAPAPSAGPGEGEVLVATGGGAIGRRLLEVAARASGFSDLRWRLRVGGADAAGAIPALQALGPAAVEAAAPDFRARLSRAAAAVTLCGYNTAVETALSGTPTLLVPMEEGGEREQLIRAEAFARFPEIDTARIGDLTPEVLAARVAALAARPRRTAAIRADGGAEAARIVLELAGA</sequence>
<evidence type="ECO:0000313" key="1">
    <source>
        <dbReference type="EMBL" id="SFI00404.1"/>
    </source>
</evidence>
<reference evidence="1 2" key="1">
    <citation type="submission" date="2016-10" db="EMBL/GenBank/DDBJ databases">
        <authorList>
            <person name="de Groot N.N."/>
        </authorList>
    </citation>
    <scope>NUCLEOTIDE SEQUENCE [LARGE SCALE GENOMIC DNA]</scope>
    <source>
        <strain evidence="1 2">CGMCC 1.11030</strain>
    </source>
</reference>
<dbReference type="OrthoDB" id="503443at2"/>
<keyword evidence="2" id="KW-1185">Reference proteome</keyword>
<organism evidence="1 2">
    <name type="scientific">Albimonas pacifica</name>
    <dbReference type="NCBI Taxonomy" id="1114924"/>
    <lineage>
        <taxon>Bacteria</taxon>
        <taxon>Pseudomonadati</taxon>
        <taxon>Pseudomonadota</taxon>
        <taxon>Alphaproteobacteria</taxon>
        <taxon>Rhodobacterales</taxon>
        <taxon>Paracoccaceae</taxon>
        <taxon>Albimonas</taxon>
    </lineage>
</organism>
<gene>
    <name evidence="1" type="ORF">SAMN05216258_103487</name>
</gene>
<keyword evidence="1" id="KW-0808">Transferase</keyword>